<protein>
    <submittedName>
        <fullName evidence="2">DUF5009 domain-containing protein</fullName>
    </submittedName>
</protein>
<name>A0A434A742_9FLAO</name>
<dbReference type="PANTHER" id="PTHR31061">
    <property type="entry name" value="LD22376P"/>
    <property type="match status" value="1"/>
</dbReference>
<dbReference type="EMBL" id="QWDM01000007">
    <property type="protein sequence ID" value="RUT70157.1"/>
    <property type="molecule type" value="Genomic_DNA"/>
</dbReference>
<accession>A0A434A742</accession>
<feature type="transmembrane region" description="Helical" evidence="1">
    <location>
        <begin position="174"/>
        <end position="193"/>
    </location>
</feature>
<gene>
    <name evidence="2" type="ORF">D0817_13360</name>
</gene>
<dbReference type="PANTHER" id="PTHR31061:SF24">
    <property type="entry name" value="LD22376P"/>
    <property type="match status" value="1"/>
</dbReference>
<dbReference type="OrthoDB" id="9788724at2"/>
<keyword evidence="1" id="KW-1133">Transmembrane helix</keyword>
<proteinExistence type="predicted"/>
<keyword evidence="3" id="KW-1185">Reference proteome</keyword>
<feature type="transmembrane region" description="Helical" evidence="1">
    <location>
        <begin position="223"/>
        <end position="243"/>
    </location>
</feature>
<dbReference type="AlphaFoldDB" id="A0A434A742"/>
<feature type="transmembrane region" description="Helical" evidence="1">
    <location>
        <begin position="255"/>
        <end position="277"/>
    </location>
</feature>
<dbReference type="Proteomes" id="UP000288102">
    <property type="component" value="Unassembled WGS sequence"/>
</dbReference>
<keyword evidence="1" id="KW-0812">Transmembrane</keyword>
<sequence length="385" mass="44274">MFCYWGLLYKKPVIQQLRYSMNKTIPHNRLMSVDVLRGFDLLMIIVADRFFYNLNTAAKTNFTKNLADQFEHPEWIGFHLYDVIMPLFLFVVGVVIPFSLGKRNTESGSDSRLYRHILRRFVILFILGWIVQGNLLFLDLSKFQIFSNTLQAIAVGYLLSCIAYLNLSKKGRYVFFISCLVLYALLLSIPSFFGHAFELLPNKNLPIYIDQQVFGRFYDQTQYSWLLTGLGFTATTMSGLFAGELLLSSLSRQKIAGYLFMIGIAGIALSLIIGIWHPIIKKIWTSSFVIFSSGISFVLLALFYWLVDVKGYTKWAYPFRVIGLNAIAAYVGSHVLNFSLIAKQVFYGFEQFTGAYYDAFCDLAGFGILYFILWYMHKNKTYIKV</sequence>
<organism evidence="2 3">
    <name type="scientific">Flavobacterium cupreum</name>
    <dbReference type="NCBI Taxonomy" id="2133766"/>
    <lineage>
        <taxon>Bacteria</taxon>
        <taxon>Pseudomonadati</taxon>
        <taxon>Bacteroidota</taxon>
        <taxon>Flavobacteriia</taxon>
        <taxon>Flavobacteriales</taxon>
        <taxon>Flavobacteriaceae</taxon>
        <taxon>Flavobacterium</taxon>
    </lineage>
</organism>
<evidence type="ECO:0000313" key="2">
    <source>
        <dbReference type="EMBL" id="RUT70157.1"/>
    </source>
</evidence>
<feature type="transmembrane region" description="Helical" evidence="1">
    <location>
        <begin position="150"/>
        <end position="167"/>
    </location>
</feature>
<keyword evidence="1" id="KW-0472">Membrane</keyword>
<feature type="transmembrane region" description="Helical" evidence="1">
    <location>
        <begin position="78"/>
        <end position="100"/>
    </location>
</feature>
<evidence type="ECO:0000256" key="1">
    <source>
        <dbReference type="SAM" id="Phobius"/>
    </source>
</evidence>
<feature type="transmembrane region" description="Helical" evidence="1">
    <location>
        <begin position="121"/>
        <end position="138"/>
    </location>
</feature>
<comment type="caution">
    <text evidence="2">The sequence shown here is derived from an EMBL/GenBank/DDBJ whole genome shotgun (WGS) entry which is preliminary data.</text>
</comment>
<feature type="transmembrane region" description="Helical" evidence="1">
    <location>
        <begin position="354"/>
        <end position="376"/>
    </location>
</feature>
<feature type="transmembrane region" description="Helical" evidence="1">
    <location>
        <begin position="319"/>
        <end position="342"/>
    </location>
</feature>
<evidence type="ECO:0000313" key="3">
    <source>
        <dbReference type="Proteomes" id="UP000288102"/>
    </source>
</evidence>
<feature type="transmembrane region" description="Helical" evidence="1">
    <location>
        <begin position="283"/>
        <end position="307"/>
    </location>
</feature>
<reference evidence="3" key="1">
    <citation type="journal article" date="2019" name="Syst. Appl. Microbiol.">
        <title>Flavobacterium circumlabens sp. nov. and Flavobacterium cupreum sp. nov., two psychrotrophic species isolated from Antarctic environmental samples.</title>
        <authorList>
            <person name="Kralova S."/>
            <person name="Busse H.-J."/>
            <person name="Svec P."/>
            <person name="Maslanova I."/>
            <person name="Stankova E."/>
            <person name="Bartak M."/>
            <person name="Sedlacek I."/>
        </authorList>
    </citation>
    <scope>NUCLEOTIDE SEQUENCE [LARGE SCALE GENOMIC DNA]</scope>
    <source>
        <strain evidence="3">CCM 8825</strain>
    </source>
</reference>